<sequence length="116" mass="13088">MLFKVLGICTKHTVICVRQIGKIQINISMLVGITMLLKEVLVVLGQRKLSVMPEKIGRVQLVAEGQKTLWQTRRQIYGAEVEETPTATGQRVFLKNTDGVQKDIPMFLLSYMANNK</sequence>
<name>A0A151MC54_ALLMI</name>
<dbReference type="Proteomes" id="UP000050525">
    <property type="component" value="Unassembled WGS sequence"/>
</dbReference>
<accession>A0A151MC54</accession>
<protein>
    <submittedName>
        <fullName evidence="1">Uncharacterized protein</fullName>
    </submittedName>
</protein>
<evidence type="ECO:0000313" key="1">
    <source>
        <dbReference type="EMBL" id="KYO22116.1"/>
    </source>
</evidence>
<proteinExistence type="predicted"/>
<dbReference type="EMBL" id="AKHW03006283">
    <property type="protein sequence ID" value="KYO22116.1"/>
    <property type="molecule type" value="Genomic_DNA"/>
</dbReference>
<reference evidence="1 2" key="1">
    <citation type="journal article" date="2012" name="Genome Biol.">
        <title>Sequencing three crocodilian genomes to illuminate the evolution of archosaurs and amniotes.</title>
        <authorList>
            <person name="St John J.A."/>
            <person name="Braun E.L."/>
            <person name="Isberg S.R."/>
            <person name="Miles L.G."/>
            <person name="Chong A.Y."/>
            <person name="Gongora J."/>
            <person name="Dalzell P."/>
            <person name="Moran C."/>
            <person name="Bed'hom B."/>
            <person name="Abzhanov A."/>
            <person name="Burgess S.C."/>
            <person name="Cooksey A.M."/>
            <person name="Castoe T.A."/>
            <person name="Crawford N.G."/>
            <person name="Densmore L.D."/>
            <person name="Drew J.C."/>
            <person name="Edwards S.V."/>
            <person name="Faircloth B.C."/>
            <person name="Fujita M.K."/>
            <person name="Greenwold M.J."/>
            <person name="Hoffmann F.G."/>
            <person name="Howard J.M."/>
            <person name="Iguchi T."/>
            <person name="Janes D.E."/>
            <person name="Khan S.Y."/>
            <person name="Kohno S."/>
            <person name="de Koning A.J."/>
            <person name="Lance S.L."/>
            <person name="McCarthy F.M."/>
            <person name="McCormack J.E."/>
            <person name="Merchant M.E."/>
            <person name="Peterson D.G."/>
            <person name="Pollock D.D."/>
            <person name="Pourmand N."/>
            <person name="Raney B.J."/>
            <person name="Roessler K.A."/>
            <person name="Sanford J.R."/>
            <person name="Sawyer R.H."/>
            <person name="Schmidt C.J."/>
            <person name="Triplett E.W."/>
            <person name="Tuberville T.D."/>
            <person name="Venegas-Anaya M."/>
            <person name="Howard J.T."/>
            <person name="Jarvis E.D."/>
            <person name="Guillette L.J.Jr."/>
            <person name="Glenn T.C."/>
            <person name="Green R.E."/>
            <person name="Ray D.A."/>
        </authorList>
    </citation>
    <scope>NUCLEOTIDE SEQUENCE [LARGE SCALE GENOMIC DNA]</scope>
    <source>
        <strain evidence="1">KSC_2009_1</strain>
    </source>
</reference>
<keyword evidence="2" id="KW-1185">Reference proteome</keyword>
<gene>
    <name evidence="1" type="ORF">Y1Q_0000719</name>
</gene>
<evidence type="ECO:0000313" key="2">
    <source>
        <dbReference type="Proteomes" id="UP000050525"/>
    </source>
</evidence>
<dbReference type="AlphaFoldDB" id="A0A151MC54"/>
<comment type="caution">
    <text evidence="1">The sequence shown here is derived from an EMBL/GenBank/DDBJ whole genome shotgun (WGS) entry which is preliminary data.</text>
</comment>
<organism evidence="1 2">
    <name type="scientific">Alligator mississippiensis</name>
    <name type="common">American alligator</name>
    <dbReference type="NCBI Taxonomy" id="8496"/>
    <lineage>
        <taxon>Eukaryota</taxon>
        <taxon>Metazoa</taxon>
        <taxon>Chordata</taxon>
        <taxon>Craniata</taxon>
        <taxon>Vertebrata</taxon>
        <taxon>Euteleostomi</taxon>
        <taxon>Archelosauria</taxon>
        <taxon>Archosauria</taxon>
        <taxon>Crocodylia</taxon>
        <taxon>Alligatoridae</taxon>
        <taxon>Alligatorinae</taxon>
        <taxon>Alligator</taxon>
    </lineage>
</organism>